<dbReference type="PROSITE" id="PS00210">
    <property type="entry name" value="HEMOCYANIN_2"/>
    <property type="match status" value="1"/>
</dbReference>
<dbReference type="InterPro" id="IPR014756">
    <property type="entry name" value="Ig_E-set"/>
</dbReference>
<evidence type="ECO:0000256" key="7">
    <source>
        <dbReference type="ARBA" id="ARBA00023008"/>
    </source>
</evidence>
<keyword evidence="5" id="KW-0479">Metal-binding</keyword>
<keyword evidence="12" id="KW-1185">Reference proteome</keyword>
<dbReference type="SUPFAM" id="SSF81296">
    <property type="entry name" value="E set domains"/>
    <property type="match status" value="1"/>
</dbReference>
<evidence type="ECO:0000256" key="5">
    <source>
        <dbReference type="ARBA" id="ARBA00022723"/>
    </source>
</evidence>
<dbReference type="InterPro" id="IPR008922">
    <property type="entry name" value="Di-copper_centre_dom_sf"/>
</dbReference>
<dbReference type="GO" id="GO:0004097">
    <property type="term" value="F:catechol oxidase activity"/>
    <property type="evidence" value="ECO:0007669"/>
    <property type="project" value="UniProtKB-ARBA"/>
</dbReference>
<dbReference type="PROSITE" id="PS00209">
    <property type="entry name" value="HEMOCYANIN_1"/>
    <property type="match status" value="1"/>
</dbReference>
<dbReference type="PRINTS" id="PR00187">
    <property type="entry name" value="HAEMOCYANIN"/>
</dbReference>
<evidence type="ECO:0000256" key="2">
    <source>
        <dbReference type="ARBA" id="ARBA00004613"/>
    </source>
</evidence>
<dbReference type="SUPFAM" id="SSF48056">
    <property type="entry name" value="Di-copper centre-containing domain"/>
    <property type="match status" value="1"/>
</dbReference>
<sequence length="685" mass="78143">MSDVEVGFLCLMTRPTEPLFYPKYNGEVFMDLPTEYLSSRYKVVADWIKNHFGSTAKRQVAIKSIDLPDLSYATLVPRYGDFNLFSTAQRKVAGQLVSDLIAQPDAESMLSLASYARDRMNPTLFQYALSIALMHRQDTRNVPIPSFLEMFPARFVDPMVIPQAREEGFIVQQGARVAIDVPVNFTASDNEVEQRLAYWREDIGLNLHHWHWHLVYPQEGPLEVVDKDRRGELFYYMHRQVVARYNVERFSSLLPAAKPLLNLREPIPEAYFPKILNSALNRTYPGRAANQLISHVNRPEDDAVSTILEMETSLGRIMDAIQSGFILADDGSRIPLEEGSGIDLLGNIVENSLLSKNLAYYGNYHSLLHSMIGFMHDPDNLFLEGHGVMGDFPTAMRDPVFYRLHSQVDNVFDQHKQKLPAYLNSELAFSGITITDVAAHVTSGKSIKNRLLTFWQRSQVDLGTGMDFGPHGNVVATFTHIQHAPFAYQIMAFNESNQEKTATVRIFLAPISDAKGEQLLLKDQRRFMIEMDKFVVKLHPGENRIIRKSDESSVTIPYERTFRRVDASSMPGTDGFRFCNCGWPDHMLLPKGSYNGQIFDLFVMLSNYNDDLVQSEMIQTDDCNDSHSYCGLQDQKYPDKRAMGFPFDRIPIPEDQMMQDFVSRFSNMERAVLEIVFNNTIISRT</sequence>
<dbReference type="Gene3D" id="2.60.40.1520">
    <property type="entry name" value="Hemocyanin, C-terminal domain"/>
    <property type="match status" value="1"/>
</dbReference>
<keyword evidence="6" id="KW-0560">Oxidoreductase</keyword>
<dbReference type="InterPro" id="IPR005204">
    <property type="entry name" value="Hemocyanin_N"/>
</dbReference>
<dbReference type="InterPro" id="IPR036697">
    <property type="entry name" value="Hemocyanin_N_sf"/>
</dbReference>
<comment type="similarity">
    <text evidence="3">Belongs to the tyrosinase family.</text>
</comment>
<dbReference type="VEuPathDB" id="VectorBase:ADAC011150"/>
<dbReference type="Pfam" id="PF03723">
    <property type="entry name" value="Hemocyanin_C"/>
    <property type="match status" value="1"/>
</dbReference>
<organism evidence="11 12">
    <name type="scientific">Anopheles darlingi</name>
    <name type="common">Mosquito</name>
    <dbReference type="NCBI Taxonomy" id="43151"/>
    <lineage>
        <taxon>Eukaryota</taxon>
        <taxon>Metazoa</taxon>
        <taxon>Ecdysozoa</taxon>
        <taxon>Arthropoda</taxon>
        <taxon>Hexapoda</taxon>
        <taxon>Insecta</taxon>
        <taxon>Pterygota</taxon>
        <taxon>Neoptera</taxon>
        <taxon>Endopterygota</taxon>
        <taxon>Diptera</taxon>
        <taxon>Nematocera</taxon>
        <taxon>Culicoidea</taxon>
        <taxon>Culicidae</taxon>
        <taxon>Anophelinae</taxon>
        <taxon>Anopheles</taxon>
    </lineage>
</organism>
<dbReference type="PANTHER" id="PTHR11511:SF24">
    <property type="entry name" value="GH04080P"/>
    <property type="match status" value="1"/>
</dbReference>
<dbReference type="FunFam" id="2.60.40.1520:FF:000001">
    <property type="entry name" value="Hemocyanin subunit 2"/>
    <property type="match status" value="1"/>
</dbReference>
<comment type="subcellular location">
    <subcellularLocation>
        <location evidence="2">Secreted</location>
    </subcellularLocation>
</comment>
<dbReference type="InterPro" id="IPR002227">
    <property type="entry name" value="Tyrosinase_Cu-bd"/>
</dbReference>
<proteinExistence type="inferred from homology"/>
<evidence type="ECO:0000256" key="9">
    <source>
        <dbReference type="ARBA" id="ARBA00023157"/>
    </source>
</evidence>
<keyword evidence="9" id="KW-1015">Disulfide bond</keyword>
<evidence type="ECO:0000256" key="8">
    <source>
        <dbReference type="ARBA" id="ARBA00023033"/>
    </source>
</evidence>
<evidence type="ECO:0000259" key="10">
    <source>
        <dbReference type="PROSITE" id="PS00498"/>
    </source>
</evidence>
<dbReference type="Proteomes" id="UP000000673">
    <property type="component" value="Unassembled WGS sequence"/>
</dbReference>
<dbReference type="GO" id="GO:0005576">
    <property type="term" value="C:extracellular region"/>
    <property type="evidence" value="ECO:0007669"/>
    <property type="project" value="UniProtKB-SubCell"/>
</dbReference>
<evidence type="ECO:0000313" key="11">
    <source>
        <dbReference type="EnsemblMetazoa" id="ADAC011150-PA"/>
    </source>
</evidence>
<evidence type="ECO:0000256" key="3">
    <source>
        <dbReference type="ARBA" id="ARBA00009928"/>
    </source>
</evidence>
<name>A0A2K6VB88_ANODA</name>
<keyword evidence="4" id="KW-0964">Secreted</keyword>
<reference evidence="11" key="2">
    <citation type="submission" date="2018-02" db="UniProtKB">
        <authorList>
            <consortium name="EnsemblMetazoa"/>
        </authorList>
    </citation>
    <scope>IDENTIFICATION</scope>
</reference>
<dbReference type="InterPro" id="IPR000896">
    <property type="entry name" value="Hemocyanin/hexamerin_mid_dom"/>
</dbReference>
<dbReference type="InterPro" id="IPR005203">
    <property type="entry name" value="Hemocyanin_C"/>
</dbReference>
<dbReference type="InterPro" id="IPR013788">
    <property type="entry name" value="Hemocyanin/hexamerin"/>
</dbReference>
<keyword evidence="8" id="KW-0503">Monooxygenase</keyword>
<evidence type="ECO:0000256" key="6">
    <source>
        <dbReference type="ARBA" id="ARBA00023002"/>
    </source>
</evidence>
<evidence type="ECO:0000313" key="12">
    <source>
        <dbReference type="Proteomes" id="UP000000673"/>
    </source>
</evidence>
<evidence type="ECO:0000256" key="1">
    <source>
        <dbReference type="ARBA" id="ARBA00001973"/>
    </source>
</evidence>
<dbReference type="Gene3D" id="1.10.1280.10">
    <property type="entry name" value="Di-copper center containing domain from catechol oxidase"/>
    <property type="match status" value="1"/>
</dbReference>
<comment type="cofactor">
    <cofactor evidence="1">
        <name>Cu(2+)</name>
        <dbReference type="ChEBI" id="CHEBI:29036"/>
    </cofactor>
</comment>
<dbReference type="AlphaFoldDB" id="A0A2K6VB88"/>
<reference evidence="12" key="1">
    <citation type="journal article" date="2010" name="BMC Genomics">
        <title>Combination of measures distinguishes pre-miRNAs from other stem-loops in the genome of the newly sequenced Anopheles darlingi.</title>
        <authorList>
            <person name="Mendes N.D."/>
            <person name="Freitas A.T."/>
            <person name="Vasconcelos A.T."/>
            <person name="Sagot M.F."/>
        </authorList>
    </citation>
    <scope>NUCLEOTIDE SEQUENCE</scope>
</reference>
<dbReference type="VEuPathDB" id="VectorBase:ADAR2_001156"/>
<dbReference type="Pfam" id="PF00372">
    <property type="entry name" value="Hemocyanin_M"/>
    <property type="match status" value="1"/>
</dbReference>
<keyword evidence="7" id="KW-0186">Copper</keyword>
<feature type="domain" description="Tyrosinase copper-binding" evidence="10">
    <location>
        <begin position="398"/>
        <end position="409"/>
    </location>
</feature>
<dbReference type="Pfam" id="PF03722">
    <property type="entry name" value="Hemocyanin_N"/>
    <property type="match status" value="1"/>
</dbReference>
<evidence type="ECO:0000256" key="4">
    <source>
        <dbReference type="ARBA" id="ARBA00022525"/>
    </source>
</evidence>
<accession>A0A2K6VB88</accession>
<dbReference type="PROSITE" id="PS00498">
    <property type="entry name" value="TYROSINASE_2"/>
    <property type="match status" value="1"/>
</dbReference>
<dbReference type="PANTHER" id="PTHR11511">
    <property type="entry name" value="LARVAL STORAGE PROTEIN/PHENOLOXIDASE"/>
    <property type="match status" value="1"/>
</dbReference>
<dbReference type="Gene3D" id="1.20.1370.10">
    <property type="entry name" value="Hemocyanin, N-terminal domain"/>
    <property type="match status" value="1"/>
</dbReference>
<dbReference type="GO" id="GO:0046872">
    <property type="term" value="F:metal ion binding"/>
    <property type="evidence" value="ECO:0007669"/>
    <property type="project" value="UniProtKB-KW"/>
</dbReference>
<dbReference type="EnsemblMetazoa" id="ADAC011150-RA">
    <property type="protein sequence ID" value="ADAC011150-PA"/>
    <property type="gene ID" value="ADAC011150"/>
</dbReference>
<dbReference type="InterPro" id="IPR037020">
    <property type="entry name" value="Hemocyanin_C_sf"/>
</dbReference>
<protein>
    <recommendedName>
        <fullName evidence="10">Tyrosinase copper-binding domain-containing protein</fullName>
    </recommendedName>
</protein>
<dbReference type="SUPFAM" id="SSF48050">
    <property type="entry name" value="Hemocyanin, N-terminal domain"/>
    <property type="match status" value="1"/>
</dbReference>